<evidence type="ECO:0000313" key="4">
    <source>
        <dbReference type="Proteomes" id="UP000261032"/>
    </source>
</evidence>
<dbReference type="EMBL" id="JAQLKE010000005">
    <property type="protein sequence ID" value="MDB7083003.1"/>
    <property type="molecule type" value="Genomic_DNA"/>
</dbReference>
<dbReference type="AlphaFoldDB" id="A0A3E3EFD1"/>
<organism evidence="3 4">
    <name type="scientific">Thomasclavelia ramosa</name>
    <dbReference type="NCBI Taxonomy" id="1547"/>
    <lineage>
        <taxon>Bacteria</taxon>
        <taxon>Bacillati</taxon>
        <taxon>Bacillota</taxon>
        <taxon>Erysipelotrichia</taxon>
        <taxon>Erysipelotrichales</taxon>
        <taxon>Coprobacillaceae</taxon>
        <taxon>Thomasclavelia</taxon>
    </lineage>
</organism>
<evidence type="ECO:0000313" key="3">
    <source>
        <dbReference type="EMBL" id="RGD86546.1"/>
    </source>
</evidence>
<name>A0A3E3EFD1_9FIRM</name>
<proteinExistence type="predicted"/>
<dbReference type="Pfam" id="PF09851">
    <property type="entry name" value="SHOCT"/>
    <property type="match status" value="1"/>
</dbReference>
<feature type="domain" description="SHOCT" evidence="1">
    <location>
        <begin position="216"/>
        <end position="243"/>
    </location>
</feature>
<protein>
    <submittedName>
        <fullName evidence="3">SHOCT domain-containing protein</fullName>
    </submittedName>
</protein>
<evidence type="ECO:0000259" key="1">
    <source>
        <dbReference type="Pfam" id="PF09851"/>
    </source>
</evidence>
<reference evidence="2" key="2">
    <citation type="submission" date="2023-01" db="EMBL/GenBank/DDBJ databases">
        <title>Human gut microbiome strain richness.</title>
        <authorList>
            <person name="Chen-Liaw A."/>
        </authorList>
    </citation>
    <scope>NUCLEOTIDE SEQUENCE</scope>
    <source>
        <strain evidence="2">1001217st2_G6_1001217B_191108</strain>
    </source>
</reference>
<dbReference type="InterPro" id="IPR018649">
    <property type="entry name" value="SHOCT"/>
</dbReference>
<dbReference type="EMBL" id="QUSL01000005">
    <property type="protein sequence ID" value="RGD86546.1"/>
    <property type="molecule type" value="Genomic_DNA"/>
</dbReference>
<evidence type="ECO:0000313" key="2">
    <source>
        <dbReference type="EMBL" id="MDB7083003.1"/>
    </source>
</evidence>
<reference evidence="3 4" key="1">
    <citation type="submission" date="2018-08" db="EMBL/GenBank/DDBJ databases">
        <title>A genome reference for cultivated species of the human gut microbiota.</title>
        <authorList>
            <person name="Zou Y."/>
            <person name="Xue W."/>
            <person name="Luo G."/>
        </authorList>
    </citation>
    <scope>NUCLEOTIDE SEQUENCE [LARGE SCALE GENOMIC DNA]</scope>
    <source>
        <strain evidence="3 4">OM06-4</strain>
    </source>
</reference>
<dbReference type="Proteomes" id="UP000261032">
    <property type="component" value="Unassembled WGS sequence"/>
</dbReference>
<dbReference type="Proteomes" id="UP001211987">
    <property type="component" value="Unassembled WGS sequence"/>
</dbReference>
<sequence length="245" mass="26929">MGFKDKLNNLASSGKEMMANEMAIIKKQKNELSVALTLNEGKEITGNMLSNNVKLWRQSDGLVYFNNRVENLYTVVDYIWDGPIIKTITKSETTGTEKGSSKRKGRGIGAVVGTIVAPGIGTVIGAAHGTGNKKSKKKIQSNTITYDEDIEVDAQARLKLCNVETGEISTIGFLCNSELNSKIINLIPNDFSQNKQIENDGPIDIEVAEVVSDPYEELKKVKELLDMGIISQEEFDTKKKELLGL</sequence>
<dbReference type="RefSeq" id="WP_117580814.1">
    <property type="nucleotide sequence ID" value="NZ_JAQLKE010000005.1"/>
</dbReference>
<gene>
    <name evidence="3" type="ORF">DXB93_05125</name>
    <name evidence="2" type="ORF">PM738_04245</name>
</gene>
<accession>A0A3E3EFD1</accession>
<comment type="caution">
    <text evidence="3">The sequence shown here is derived from an EMBL/GenBank/DDBJ whole genome shotgun (WGS) entry which is preliminary data.</text>
</comment>